<evidence type="ECO:0000313" key="3">
    <source>
        <dbReference type="EMBL" id="KAF5796700.1"/>
    </source>
</evidence>
<sequence>MVFLVLFITCFIARCMLLSCRTMDIICCLFREAMGLKDALRLKSFDSAKLDVRATKTPKGDPPYLSVVQENLYQIRELTAPVNQGGSACQGGSGSVPSIRTVNVDLAHAAAVVGGDKGKRTESSGAKGSDSKIILYGSEHLSMEDDGVNVEDEGDGDDAKARPQVSLKRGRTSSSKANPNPKTLKKKKLDFKTITLEDDEVDQVTGFSSAGGLLDNLDAHIHGGKTPRDQPVNLPTSPISFGGPTTKVIEDIHMPDPLCFKKIEPSPSGKPTTGVDSNVSRPSPQTIDGGDSTSSSPLWYETEAVFICRELGSGDAVDVDSTHALEKYIPDWSLANKDRIMDALSAKMALFHPGTLAEHAYYRKMSVRELGNALMLNQAQSNSLVVETYKRWVESESDLRRFEREIASLKNEDNVRSKTKQELSSLRSQVERLKEQVSKAKEVNKSSQASAAAAHEARDKALQDLEALQSKFGNLEKKLSDVEGRSKAELKEMQTSYGQLLADHHHLISDKAKLERALDRAIESHRTTIDEARGMLTRCIGAHAYQTVVPD</sequence>
<dbReference type="Gramene" id="mRNA:HanXRQr2_Chr08g0354861">
    <property type="protein sequence ID" value="mRNA:HanXRQr2_Chr08g0354861"/>
    <property type="gene ID" value="HanXRQr2_Chr08g0354861"/>
</dbReference>
<evidence type="ECO:0000256" key="1">
    <source>
        <dbReference type="SAM" id="MobiDB-lite"/>
    </source>
</evidence>
<accession>A0A9K3NEE7</accession>
<feature type="signal peptide" evidence="2">
    <location>
        <begin position="1"/>
        <end position="22"/>
    </location>
</feature>
<keyword evidence="4" id="KW-1185">Reference proteome</keyword>
<protein>
    <submittedName>
        <fullName evidence="3">Uncharacterized protein</fullName>
    </submittedName>
</protein>
<name>A0A9K3NEE7_HELAN</name>
<proteinExistence type="predicted"/>
<dbReference type="EMBL" id="MNCJ02000323">
    <property type="protein sequence ID" value="KAF5796700.1"/>
    <property type="molecule type" value="Genomic_DNA"/>
</dbReference>
<evidence type="ECO:0000313" key="4">
    <source>
        <dbReference type="Proteomes" id="UP000215914"/>
    </source>
</evidence>
<feature type="compositionally biased region" description="Polar residues" evidence="1">
    <location>
        <begin position="172"/>
        <end position="181"/>
    </location>
</feature>
<feature type="region of interest" description="Disordered" evidence="1">
    <location>
        <begin position="438"/>
        <end position="457"/>
    </location>
</feature>
<dbReference type="Proteomes" id="UP000215914">
    <property type="component" value="Unassembled WGS sequence"/>
</dbReference>
<feature type="region of interest" description="Disordered" evidence="1">
    <location>
        <begin position="263"/>
        <end position="296"/>
    </location>
</feature>
<feature type="compositionally biased region" description="Acidic residues" evidence="1">
    <location>
        <begin position="146"/>
        <end position="156"/>
    </location>
</feature>
<feature type="compositionally biased region" description="Polar residues" evidence="1">
    <location>
        <begin position="269"/>
        <end position="296"/>
    </location>
</feature>
<feature type="chain" id="PRO_5039908423" evidence="2">
    <location>
        <begin position="23"/>
        <end position="551"/>
    </location>
</feature>
<dbReference type="AlphaFoldDB" id="A0A9K3NEE7"/>
<organism evidence="3 4">
    <name type="scientific">Helianthus annuus</name>
    <name type="common">Common sunflower</name>
    <dbReference type="NCBI Taxonomy" id="4232"/>
    <lineage>
        <taxon>Eukaryota</taxon>
        <taxon>Viridiplantae</taxon>
        <taxon>Streptophyta</taxon>
        <taxon>Embryophyta</taxon>
        <taxon>Tracheophyta</taxon>
        <taxon>Spermatophyta</taxon>
        <taxon>Magnoliopsida</taxon>
        <taxon>eudicotyledons</taxon>
        <taxon>Gunneridae</taxon>
        <taxon>Pentapetalae</taxon>
        <taxon>asterids</taxon>
        <taxon>campanulids</taxon>
        <taxon>Asterales</taxon>
        <taxon>Asteraceae</taxon>
        <taxon>Asteroideae</taxon>
        <taxon>Heliantheae alliance</taxon>
        <taxon>Heliantheae</taxon>
        <taxon>Helianthus</taxon>
    </lineage>
</organism>
<comment type="caution">
    <text evidence="3">The sequence shown here is derived from an EMBL/GenBank/DDBJ whole genome shotgun (WGS) entry which is preliminary data.</text>
</comment>
<keyword evidence="2" id="KW-0732">Signal</keyword>
<gene>
    <name evidence="3" type="ORF">HanXRQr2_Chr08g0354861</name>
</gene>
<feature type="region of interest" description="Disordered" evidence="1">
    <location>
        <begin position="146"/>
        <end position="184"/>
    </location>
</feature>
<reference evidence="3" key="1">
    <citation type="journal article" date="2017" name="Nature">
        <title>The sunflower genome provides insights into oil metabolism, flowering and Asterid evolution.</title>
        <authorList>
            <person name="Badouin H."/>
            <person name="Gouzy J."/>
            <person name="Grassa C.J."/>
            <person name="Murat F."/>
            <person name="Staton S.E."/>
            <person name="Cottret L."/>
            <person name="Lelandais-Briere C."/>
            <person name="Owens G.L."/>
            <person name="Carrere S."/>
            <person name="Mayjonade B."/>
            <person name="Legrand L."/>
            <person name="Gill N."/>
            <person name="Kane N.C."/>
            <person name="Bowers J.E."/>
            <person name="Hubner S."/>
            <person name="Bellec A."/>
            <person name="Berard A."/>
            <person name="Berges H."/>
            <person name="Blanchet N."/>
            <person name="Boniface M.C."/>
            <person name="Brunel D."/>
            <person name="Catrice O."/>
            <person name="Chaidir N."/>
            <person name="Claudel C."/>
            <person name="Donnadieu C."/>
            <person name="Faraut T."/>
            <person name="Fievet G."/>
            <person name="Helmstetter N."/>
            <person name="King M."/>
            <person name="Knapp S.J."/>
            <person name="Lai Z."/>
            <person name="Le Paslier M.C."/>
            <person name="Lippi Y."/>
            <person name="Lorenzon L."/>
            <person name="Mandel J.R."/>
            <person name="Marage G."/>
            <person name="Marchand G."/>
            <person name="Marquand E."/>
            <person name="Bret-Mestries E."/>
            <person name="Morien E."/>
            <person name="Nambeesan S."/>
            <person name="Nguyen T."/>
            <person name="Pegot-Espagnet P."/>
            <person name="Pouilly N."/>
            <person name="Raftis F."/>
            <person name="Sallet E."/>
            <person name="Schiex T."/>
            <person name="Thomas J."/>
            <person name="Vandecasteele C."/>
            <person name="Vares D."/>
            <person name="Vear F."/>
            <person name="Vautrin S."/>
            <person name="Crespi M."/>
            <person name="Mangin B."/>
            <person name="Burke J.M."/>
            <person name="Salse J."/>
            <person name="Munos S."/>
            <person name="Vincourt P."/>
            <person name="Rieseberg L.H."/>
            <person name="Langlade N.B."/>
        </authorList>
    </citation>
    <scope>NUCLEOTIDE SEQUENCE</scope>
    <source>
        <tissue evidence="3">Leaves</tissue>
    </source>
</reference>
<reference evidence="3" key="2">
    <citation type="submission" date="2020-06" db="EMBL/GenBank/DDBJ databases">
        <title>Helianthus annuus Genome sequencing and assembly Release 2.</title>
        <authorList>
            <person name="Gouzy J."/>
            <person name="Langlade N."/>
            <person name="Munos S."/>
        </authorList>
    </citation>
    <scope>NUCLEOTIDE SEQUENCE</scope>
    <source>
        <tissue evidence="3">Leaves</tissue>
    </source>
</reference>
<evidence type="ECO:0000256" key="2">
    <source>
        <dbReference type="SAM" id="SignalP"/>
    </source>
</evidence>